<comment type="caution">
    <text evidence="3">The sequence shown here is derived from an EMBL/GenBank/DDBJ whole genome shotgun (WGS) entry which is preliminary data.</text>
</comment>
<dbReference type="SMART" id="SM00530">
    <property type="entry name" value="HTH_XRE"/>
    <property type="match status" value="1"/>
</dbReference>
<dbReference type="InterPro" id="IPR010982">
    <property type="entry name" value="Lambda_DNA-bd_dom_sf"/>
</dbReference>
<dbReference type="Gene3D" id="1.10.260.40">
    <property type="entry name" value="lambda repressor-like DNA-binding domains"/>
    <property type="match status" value="1"/>
</dbReference>
<dbReference type="InterPro" id="IPR050807">
    <property type="entry name" value="TransReg_Diox_bact_type"/>
</dbReference>
<dbReference type="GO" id="GO:0003700">
    <property type="term" value="F:DNA-binding transcription factor activity"/>
    <property type="evidence" value="ECO:0007669"/>
    <property type="project" value="TreeGrafter"/>
</dbReference>
<sequence length="71" mass="8291">MHVGDVIRNHRIEANLTRKQLAVKIRIGENLLFQYENNEKVPDLQTILKISTVLDVPASEFLDHTEEFYNL</sequence>
<dbReference type="PANTHER" id="PTHR46797:SF1">
    <property type="entry name" value="METHYLPHOSPHONATE SYNTHASE"/>
    <property type="match status" value="1"/>
</dbReference>
<dbReference type="PANTHER" id="PTHR46797">
    <property type="entry name" value="HTH-TYPE TRANSCRIPTIONAL REGULATOR"/>
    <property type="match status" value="1"/>
</dbReference>
<keyword evidence="4" id="KW-1185">Reference proteome</keyword>
<dbReference type="Proteomes" id="UP000253314">
    <property type="component" value="Unassembled WGS sequence"/>
</dbReference>
<proteinExistence type="predicted"/>
<accession>A0A366XUH1</accession>
<evidence type="ECO:0000256" key="1">
    <source>
        <dbReference type="ARBA" id="ARBA00023125"/>
    </source>
</evidence>
<dbReference type="GO" id="GO:0005829">
    <property type="term" value="C:cytosol"/>
    <property type="evidence" value="ECO:0007669"/>
    <property type="project" value="TreeGrafter"/>
</dbReference>
<dbReference type="SUPFAM" id="SSF47413">
    <property type="entry name" value="lambda repressor-like DNA-binding domains"/>
    <property type="match status" value="1"/>
</dbReference>
<gene>
    <name evidence="3" type="ORF">DS031_11555</name>
</gene>
<feature type="domain" description="HTH cro/C1-type" evidence="2">
    <location>
        <begin position="7"/>
        <end position="61"/>
    </location>
</feature>
<dbReference type="OrthoDB" id="2168837at2"/>
<dbReference type="RefSeq" id="WP_113806237.1">
    <property type="nucleotide sequence ID" value="NZ_QOCW01000010.1"/>
</dbReference>
<name>A0A366XUH1_9BACI</name>
<dbReference type="AlphaFoldDB" id="A0A366XUH1"/>
<evidence type="ECO:0000259" key="2">
    <source>
        <dbReference type="PROSITE" id="PS50943"/>
    </source>
</evidence>
<evidence type="ECO:0000313" key="3">
    <source>
        <dbReference type="EMBL" id="RBW69547.1"/>
    </source>
</evidence>
<dbReference type="InterPro" id="IPR001387">
    <property type="entry name" value="Cro/C1-type_HTH"/>
</dbReference>
<dbReference type="PROSITE" id="PS50943">
    <property type="entry name" value="HTH_CROC1"/>
    <property type="match status" value="1"/>
</dbReference>
<dbReference type="Pfam" id="PF01381">
    <property type="entry name" value="HTH_3"/>
    <property type="match status" value="1"/>
</dbReference>
<organism evidence="3 4">
    <name type="scientific">Bacillus taeanensis</name>
    <dbReference type="NCBI Taxonomy" id="273032"/>
    <lineage>
        <taxon>Bacteria</taxon>
        <taxon>Bacillati</taxon>
        <taxon>Bacillota</taxon>
        <taxon>Bacilli</taxon>
        <taxon>Bacillales</taxon>
        <taxon>Bacillaceae</taxon>
        <taxon>Bacillus</taxon>
    </lineage>
</organism>
<dbReference type="EMBL" id="QOCW01000010">
    <property type="protein sequence ID" value="RBW69547.1"/>
    <property type="molecule type" value="Genomic_DNA"/>
</dbReference>
<keyword evidence="1" id="KW-0238">DNA-binding</keyword>
<dbReference type="GO" id="GO:0003677">
    <property type="term" value="F:DNA binding"/>
    <property type="evidence" value="ECO:0007669"/>
    <property type="project" value="UniProtKB-KW"/>
</dbReference>
<reference evidence="3 4" key="1">
    <citation type="submission" date="2018-07" db="EMBL/GenBank/DDBJ databases">
        <title>Lottiidibacillus patelloidae gen. nov., sp. nov., isolated from the intestinal tract of a marine limpet and the reclassification of B. taeanensis BH030017T, B. algicola KMM 3737T and B. hwajinpoensis SW-72T as genus Lottiidibacillus.</title>
        <authorList>
            <person name="Liu R."/>
            <person name="Huang Z."/>
        </authorList>
    </citation>
    <scope>NUCLEOTIDE SEQUENCE [LARGE SCALE GENOMIC DNA]</scope>
    <source>
        <strain evidence="3 4">BH030017</strain>
    </source>
</reference>
<evidence type="ECO:0000313" key="4">
    <source>
        <dbReference type="Proteomes" id="UP000253314"/>
    </source>
</evidence>
<protein>
    <submittedName>
        <fullName evidence="3">XRE family transcriptional regulator</fullName>
    </submittedName>
</protein>
<dbReference type="CDD" id="cd00093">
    <property type="entry name" value="HTH_XRE"/>
    <property type="match status" value="1"/>
</dbReference>